<evidence type="ECO:0000313" key="2">
    <source>
        <dbReference type="EMBL" id="KAF1942981.1"/>
    </source>
</evidence>
<name>A0A6A5SQV1_9PLEO</name>
<organism evidence="2 3">
    <name type="scientific">Clathrospora elynae</name>
    <dbReference type="NCBI Taxonomy" id="706981"/>
    <lineage>
        <taxon>Eukaryota</taxon>
        <taxon>Fungi</taxon>
        <taxon>Dikarya</taxon>
        <taxon>Ascomycota</taxon>
        <taxon>Pezizomycotina</taxon>
        <taxon>Dothideomycetes</taxon>
        <taxon>Pleosporomycetidae</taxon>
        <taxon>Pleosporales</taxon>
        <taxon>Diademaceae</taxon>
        <taxon>Clathrospora</taxon>
    </lineage>
</organism>
<keyword evidence="3" id="KW-1185">Reference proteome</keyword>
<protein>
    <submittedName>
        <fullName evidence="2">Uncharacterized protein</fullName>
    </submittedName>
</protein>
<accession>A0A6A5SQV1</accession>
<proteinExistence type="predicted"/>
<evidence type="ECO:0000256" key="1">
    <source>
        <dbReference type="SAM" id="MobiDB-lite"/>
    </source>
</evidence>
<dbReference type="OrthoDB" id="3695539at2759"/>
<dbReference type="EMBL" id="ML976029">
    <property type="protein sequence ID" value="KAF1942981.1"/>
    <property type="molecule type" value="Genomic_DNA"/>
</dbReference>
<reference evidence="2" key="1">
    <citation type="journal article" date="2020" name="Stud. Mycol.">
        <title>101 Dothideomycetes genomes: a test case for predicting lifestyles and emergence of pathogens.</title>
        <authorList>
            <person name="Haridas S."/>
            <person name="Albert R."/>
            <person name="Binder M."/>
            <person name="Bloem J."/>
            <person name="Labutti K."/>
            <person name="Salamov A."/>
            <person name="Andreopoulos B."/>
            <person name="Baker S."/>
            <person name="Barry K."/>
            <person name="Bills G."/>
            <person name="Bluhm B."/>
            <person name="Cannon C."/>
            <person name="Castanera R."/>
            <person name="Culley D."/>
            <person name="Daum C."/>
            <person name="Ezra D."/>
            <person name="Gonzalez J."/>
            <person name="Henrissat B."/>
            <person name="Kuo A."/>
            <person name="Liang C."/>
            <person name="Lipzen A."/>
            <person name="Lutzoni F."/>
            <person name="Magnuson J."/>
            <person name="Mondo S."/>
            <person name="Nolan M."/>
            <person name="Ohm R."/>
            <person name="Pangilinan J."/>
            <person name="Park H.-J."/>
            <person name="Ramirez L."/>
            <person name="Alfaro M."/>
            <person name="Sun H."/>
            <person name="Tritt A."/>
            <person name="Yoshinaga Y."/>
            <person name="Zwiers L.-H."/>
            <person name="Turgeon B."/>
            <person name="Goodwin S."/>
            <person name="Spatafora J."/>
            <person name="Crous P."/>
            <person name="Grigoriev I."/>
        </authorList>
    </citation>
    <scope>NUCLEOTIDE SEQUENCE</scope>
    <source>
        <strain evidence="2">CBS 161.51</strain>
    </source>
</reference>
<dbReference type="Proteomes" id="UP000800038">
    <property type="component" value="Unassembled WGS sequence"/>
</dbReference>
<sequence length="139" mass="15879">MANIWTDTRADADALQTASTPSQPVPRSALTSRQKLLLRLYKHHDENVADLMNTVVNLGISIARERDEPSVQYLKDELVTAQEELVVERNKRRVKEREIRDEVKKLEVKDAPEARAQGRELGGVVQREKSMGMGLRMMR</sequence>
<gene>
    <name evidence="2" type="ORF">EJ02DRAFT_465271</name>
</gene>
<dbReference type="AlphaFoldDB" id="A0A6A5SQV1"/>
<evidence type="ECO:0000313" key="3">
    <source>
        <dbReference type="Proteomes" id="UP000800038"/>
    </source>
</evidence>
<feature type="region of interest" description="Disordered" evidence="1">
    <location>
        <begin position="1"/>
        <end position="29"/>
    </location>
</feature>